<dbReference type="Gene3D" id="1.10.287.130">
    <property type="match status" value="1"/>
</dbReference>
<dbReference type="SMART" id="SM00388">
    <property type="entry name" value="HisKA"/>
    <property type="match status" value="1"/>
</dbReference>
<feature type="transmembrane region" description="Helical" evidence="15">
    <location>
        <begin position="150"/>
        <end position="170"/>
    </location>
</feature>
<keyword evidence="5" id="KW-0597">Phosphoprotein</keyword>
<reference evidence="17 18" key="1">
    <citation type="journal article" date="2023" name="Int. J. Syst. Evol. Microbiol.">
        <title>Streptococcus sciuri sp. nov., Staphylococcus marylandisciuri sp. nov. and Staphylococcus americanisciuri sp. nov., isolated from faeces of eastern grey squirrel (Sciurus carolinensis).</title>
        <authorList>
            <person name="Volokhov D.V."/>
            <person name="Zagorodnyaya T.A."/>
            <person name="Furtak V.A."/>
            <person name="Nattanmai G."/>
            <person name="Randall L."/>
            <person name="Jose S."/>
            <person name="Gao Y."/>
            <person name="Eisenberg T."/>
            <person name="Delmonte P."/>
            <person name="Blom J."/>
            <person name="Mitchell K.K."/>
        </authorList>
    </citation>
    <scope>NUCLEOTIDE SEQUENCE [LARGE SCALE GENOMIC DNA]</scope>
    <source>
        <strain evidence="17 18">GRT3</strain>
    </source>
</reference>
<dbReference type="InterPro" id="IPR050398">
    <property type="entry name" value="HssS/ArlS-like"/>
</dbReference>
<evidence type="ECO:0000256" key="6">
    <source>
        <dbReference type="ARBA" id="ARBA00022679"/>
    </source>
</evidence>
<evidence type="ECO:0000313" key="18">
    <source>
        <dbReference type="Proteomes" id="UP001205609"/>
    </source>
</evidence>
<keyword evidence="7 15" id="KW-0812">Transmembrane</keyword>
<evidence type="ECO:0000256" key="9">
    <source>
        <dbReference type="ARBA" id="ARBA00022777"/>
    </source>
</evidence>
<keyword evidence="4" id="KW-1003">Cell membrane</keyword>
<evidence type="ECO:0000256" key="13">
    <source>
        <dbReference type="ARBA" id="ARBA00023136"/>
    </source>
</evidence>
<dbReference type="SUPFAM" id="SSF47384">
    <property type="entry name" value="Homodimeric domain of signal transducing histidine kinase"/>
    <property type="match status" value="1"/>
</dbReference>
<keyword evidence="10" id="KW-0067">ATP-binding</keyword>
<dbReference type="InterPro" id="IPR036097">
    <property type="entry name" value="HisK_dim/P_sf"/>
</dbReference>
<dbReference type="GO" id="GO:0016301">
    <property type="term" value="F:kinase activity"/>
    <property type="evidence" value="ECO:0007669"/>
    <property type="project" value="UniProtKB-KW"/>
</dbReference>
<keyword evidence="18" id="KW-1185">Reference proteome</keyword>
<dbReference type="EMBL" id="JANUXY010000008">
    <property type="protein sequence ID" value="MCS4486920.1"/>
    <property type="molecule type" value="Genomic_DNA"/>
</dbReference>
<keyword evidence="14" id="KW-0175">Coiled coil</keyword>
<dbReference type="EC" id="2.7.13.3" evidence="3"/>
<dbReference type="InterPro" id="IPR003661">
    <property type="entry name" value="HisK_dim/P_dom"/>
</dbReference>
<comment type="caution">
    <text evidence="17">The sequence shown here is derived from an EMBL/GenBank/DDBJ whole genome shotgun (WGS) entry which is preliminary data.</text>
</comment>
<evidence type="ECO:0000313" key="17">
    <source>
        <dbReference type="EMBL" id="MCS4486920.1"/>
    </source>
</evidence>
<proteinExistence type="predicted"/>
<gene>
    <name evidence="17" type="ORF">NXS11_08425</name>
</gene>
<evidence type="ECO:0000256" key="3">
    <source>
        <dbReference type="ARBA" id="ARBA00012438"/>
    </source>
</evidence>
<comment type="catalytic activity">
    <reaction evidence="1">
        <text>ATP + protein L-histidine = ADP + protein N-phospho-L-histidine.</text>
        <dbReference type="EC" id="2.7.13.3"/>
    </reaction>
</comment>
<feature type="coiled-coil region" evidence="14">
    <location>
        <begin position="202"/>
        <end position="229"/>
    </location>
</feature>
<name>A0ABT2F3G8_9STAP</name>
<dbReference type="InterPro" id="IPR003594">
    <property type="entry name" value="HATPase_dom"/>
</dbReference>
<keyword evidence="11 15" id="KW-1133">Transmembrane helix</keyword>
<evidence type="ECO:0000256" key="15">
    <source>
        <dbReference type="SAM" id="Phobius"/>
    </source>
</evidence>
<evidence type="ECO:0000256" key="14">
    <source>
        <dbReference type="SAM" id="Coils"/>
    </source>
</evidence>
<evidence type="ECO:0000256" key="2">
    <source>
        <dbReference type="ARBA" id="ARBA00004651"/>
    </source>
</evidence>
<dbReference type="PANTHER" id="PTHR45528">
    <property type="entry name" value="SENSOR HISTIDINE KINASE CPXA"/>
    <property type="match status" value="1"/>
</dbReference>
<keyword evidence="6" id="KW-0808">Transferase</keyword>
<accession>A0ABT2F3G8</accession>
<dbReference type="Pfam" id="PF00512">
    <property type="entry name" value="HisKA"/>
    <property type="match status" value="1"/>
</dbReference>
<keyword evidence="9 17" id="KW-0418">Kinase</keyword>
<evidence type="ECO:0000256" key="1">
    <source>
        <dbReference type="ARBA" id="ARBA00000085"/>
    </source>
</evidence>
<evidence type="ECO:0000256" key="7">
    <source>
        <dbReference type="ARBA" id="ARBA00022692"/>
    </source>
</evidence>
<feature type="domain" description="Histidine kinase" evidence="16">
    <location>
        <begin position="243"/>
        <end position="457"/>
    </location>
</feature>
<evidence type="ECO:0000259" key="16">
    <source>
        <dbReference type="PROSITE" id="PS50109"/>
    </source>
</evidence>
<sequence length="463" mass="54839">MKNRSLRKLFIFNTIKIVIMTLISIVISILLWVLWVNIYPRDYYERIHYENIKKEVEKNKDLIRRNEEIKIKQEDSKFIYAIYYKNKLIKNSKGYGIKSHKELEKIGTSNSFVDKNIKYKVEILDNEIKIIAIYPAFSTGNMYVDKFNSIAQNLLLITPVFWFTVFLVYYTSRLYREISSNFYEVTSYLKYIEKGIFDKNLREFKEEEFQELANRINLMKDKLKILLDKQVEKIEVQNNLFSSVAHDIKTPLTIISAETEMIMLSECQNINIQSRSNIILSEISRIDNLLTELLTISKLNLHNYSSTIEPINIQDVIFYQLKEFQSLIEKKNAQVKFLYSNENYYVNGDNMMLNRVLQNIISNALEHIDVSGELQIDLKSYDNKISLQIANTGSQFPDDYLRQEFIPFYSKKNERDKNHFGLGLYMSNIMLKKMNSELFIENKENKACVTIFFRGENNPENKR</sequence>
<dbReference type="InterPro" id="IPR005467">
    <property type="entry name" value="His_kinase_dom"/>
</dbReference>
<dbReference type="CDD" id="cd00082">
    <property type="entry name" value="HisKA"/>
    <property type="match status" value="1"/>
</dbReference>
<protein>
    <recommendedName>
        <fullName evidence="3">histidine kinase</fullName>
        <ecNumber evidence="3">2.7.13.3</ecNumber>
    </recommendedName>
</protein>
<dbReference type="Pfam" id="PF02518">
    <property type="entry name" value="HATPase_c"/>
    <property type="match status" value="1"/>
</dbReference>
<feature type="transmembrane region" description="Helical" evidence="15">
    <location>
        <begin position="12"/>
        <end position="35"/>
    </location>
</feature>
<keyword evidence="12" id="KW-0902">Two-component regulatory system</keyword>
<dbReference type="Proteomes" id="UP001205609">
    <property type="component" value="Unassembled WGS sequence"/>
</dbReference>
<dbReference type="InterPro" id="IPR008358">
    <property type="entry name" value="Sig_transdc_His_kin/Pase_MprB"/>
</dbReference>
<keyword evidence="8" id="KW-0547">Nucleotide-binding</keyword>
<comment type="subcellular location">
    <subcellularLocation>
        <location evidence="2">Cell membrane</location>
        <topology evidence="2">Multi-pass membrane protein</topology>
    </subcellularLocation>
</comment>
<evidence type="ECO:0000256" key="4">
    <source>
        <dbReference type="ARBA" id="ARBA00022475"/>
    </source>
</evidence>
<evidence type="ECO:0000256" key="8">
    <source>
        <dbReference type="ARBA" id="ARBA00022741"/>
    </source>
</evidence>
<dbReference type="PROSITE" id="PS50109">
    <property type="entry name" value="HIS_KIN"/>
    <property type="match status" value="1"/>
</dbReference>
<keyword evidence="13 15" id="KW-0472">Membrane</keyword>
<dbReference type="PRINTS" id="PR01780">
    <property type="entry name" value="LANTIREGPROT"/>
</dbReference>
<dbReference type="SMART" id="SM00387">
    <property type="entry name" value="HATPase_c"/>
    <property type="match status" value="1"/>
</dbReference>
<dbReference type="PANTHER" id="PTHR45528:SF1">
    <property type="entry name" value="SENSOR HISTIDINE KINASE CPXA"/>
    <property type="match status" value="1"/>
</dbReference>
<evidence type="ECO:0000256" key="5">
    <source>
        <dbReference type="ARBA" id="ARBA00022553"/>
    </source>
</evidence>
<dbReference type="InterPro" id="IPR036890">
    <property type="entry name" value="HATPase_C_sf"/>
</dbReference>
<organism evidence="17 18">
    <name type="scientific">Staphylococcus americanisciuri</name>
    <dbReference type="NCBI Taxonomy" id="2973940"/>
    <lineage>
        <taxon>Bacteria</taxon>
        <taxon>Bacillati</taxon>
        <taxon>Bacillota</taxon>
        <taxon>Bacilli</taxon>
        <taxon>Bacillales</taxon>
        <taxon>Staphylococcaceae</taxon>
        <taxon>Staphylococcus</taxon>
    </lineage>
</organism>
<dbReference type="RefSeq" id="WP_259200514.1">
    <property type="nucleotide sequence ID" value="NZ_JANUXY010000008.1"/>
</dbReference>
<evidence type="ECO:0000256" key="10">
    <source>
        <dbReference type="ARBA" id="ARBA00022840"/>
    </source>
</evidence>
<dbReference type="Gene3D" id="3.30.565.10">
    <property type="entry name" value="Histidine kinase-like ATPase, C-terminal domain"/>
    <property type="match status" value="1"/>
</dbReference>
<dbReference type="SUPFAM" id="SSF55874">
    <property type="entry name" value="ATPase domain of HSP90 chaperone/DNA topoisomerase II/histidine kinase"/>
    <property type="match status" value="1"/>
</dbReference>
<dbReference type="CDD" id="cd00075">
    <property type="entry name" value="HATPase"/>
    <property type="match status" value="1"/>
</dbReference>
<evidence type="ECO:0000256" key="12">
    <source>
        <dbReference type="ARBA" id="ARBA00023012"/>
    </source>
</evidence>
<evidence type="ECO:0000256" key="11">
    <source>
        <dbReference type="ARBA" id="ARBA00022989"/>
    </source>
</evidence>